<evidence type="ECO:0000313" key="11">
    <source>
        <dbReference type="Proteomes" id="UP000298663"/>
    </source>
</evidence>
<dbReference type="AlphaFoldDB" id="A0A4V5ZXX2"/>
<dbReference type="GO" id="GO:0004383">
    <property type="term" value="F:guanylate cyclase activity"/>
    <property type="evidence" value="ECO:0007669"/>
    <property type="project" value="UniProtKB-EC"/>
</dbReference>
<evidence type="ECO:0000313" key="10">
    <source>
        <dbReference type="EMBL" id="TKR61355.1"/>
    </source>
</evidence>
<dbReference type="Gene3D" id="3.30.200.20">
    <property type="entry name" value="Phosphorylase Kinase, domain 1"/>
    <property type="match status" value="1"/>
</dbReference>
<dbReference type="InterPro" id="IPR011009">
    <property type="entry name" value="Kinase-like_dom_sf"/>
</dbReference>
<dbReference type="PROSITE" id="PS50011">
    <property type="entry name" value="PROTEIN_KINASE_DOM"/>
    <property type="match status" value="1"/>
</dbReference>
<comment type="catalytic activity">
    <reaction evidence="1">
        <text>GTP = 3',5'-cyclic GMP + diphosphate</text>
        <dbReference type="Rhea" id="RHEA:13665"/>
        <dbReference type="ChEBI" id="CHEBI:33019"/>
        <dbReference type="ChEBI" id="CHEBI:37565"/>
        <dbReference type="ChEBI" id="CHEBI:57746"/>
        <dbReference type="EC" id="4.6.1.2"/>
    </reaction>
</comment>
<evidence type="ECO:0000256" key="7">
    <source>
        <dbReference type="ARBA" id="ARBA00023293"/>
    </source>
</evidence>
<dbReference type="SUPFAM" id="SSF56112">
    <property type="entry name" value="Protein kinase-like (PK-like)"/>
    <property type="match status" value="1"/>
</dbReference>
<keyword evidence="8" id="KW-0472">Membrane</keyword>
<evidence type="ECO:0000256" key="3">
    <source>
        <dbReference type="ARBA" id="ARBA00012202"/>
    </source>
</evidence>
<evidence type="ECO:0000256" key="8">
    <source>
        <dbReference type="SAM" id="Phobius"/>
    </source>
</evidence>
<sequence>MYGRALNKTLDAANSNIFNGSIINTMSRGEFDGFYALLSFDNLQLLSGLTGHVRINENGTREPTFFLTALDPSDKPMVYAQIMLQGNSVTFEPKYQNEFTSIWATRHNKRPLQQPICGFDGKTCPISITVYIVVGVIIIILLLLATGLGIGYAVRQKILEEERLNSEWQIPFMELQKADSSDSDGYKSMRSVNSSGAFSNSTKFTTESHTETEAHAFFYYQRELVFASKHKFRPRFTKKDFGEIRKLRQFDHDNVNRFIGMCLDGPQLLSIWKYCSRGSLQVRCAGKGQFHDRQLFLVCFDEGYCIWPKRHSPLLLGCHGHLSSDCCLINDRWQVKISDYGINMVREGQIPLKNFLWMAPEHIRRDDPIGSKAGDVYSFAIICSEIINRKPPFDYTERLEPLEDLVYQLRRGGKQTIRPEVMPADGQEISVNILHLIRDCWSEDPGERPKIDTVKSLMKQMMKGGNQNLMDHVFNMLEQYAGSLEQEVEERMKELVEEKKKSDILLYRMLPRQVADKLKTGQPVEPEAFDSVTIFFSDVFRSQPSRVDVRLFRS</sequence>
<proteinExistence type="predicted"/>
<dbReference type="InterPro" id="IPR050401">
    <property type="entry name" value="Cyclic_nucleotide_synthase"/>
</dbReference>
<dbReference type="GO" id="GO:0007168">
    <property type="term" value="P:receptor guanylyl cyclase signaling pathway"/>
    <property type="evidence" value="ECO:0007669"/>
    <property type="project" value="TreeGrafter"/>
</dbReference>
<dbReference type="GO" id="GO:0004016">
    <property type="term" value="F:adenylate cyclase activity"/>
    <property type="evidence" value="ECO:0007669"/>
    <property type="project" value="TreeGrafter"/>
</dbReference>
<keyword evidence="8" id="KW-1133">Transmembrane helix</keyword>
<dbReference type="GO" id="GO:0001653">
    <property type="term" value="F:peptide receptor activity"/>
    <property type="evidence" value="ECO:0007669"/>
    <property type="project" value="TreeGrafter"/>
</dbReference>
<dbReference type="GO" id="GO:0004672">
    <property type="term" value="F:protein kinase activity"/>
    <property type="evidence" value="ECO:0007669"/>
    <property type="project" value="InterPro"/>
</dbReference>
<feature type="domain" description="Protein kinase" evidence="9">
    <location>
        <begin position="187"/>
        <end position="462"/>
    </location>
</feature>
<dbReference type="Proteomes" id="UP000298663">
    <property type="component" value="Unassembled WGS sequence"/>
</dbReference>
<evidence type="ECO:0000256" key="2">
    <source>
        <dbReference type="ARBA" id="ARBA00004236"/>
    </source>
</evidence>
<name>A0A4V5ZXX2_STECR</name>
<dbReference type="GO" id="GO:0005886">
    <property type="term" value="C:plasma membrane"/>
    <property type="evidence" value="ECO:0007669"/>
    <property type="project" value="UniProtKB-SubCell"/>
</dbReference>
<dbReference type="Gene3D" id="1.10.510.10">
    <property type="entry name" value="Transferase(Phosphotransferase) domain 1"/>
    <property type="match status" value="1"/>
</dbReference>
<dbReference type="Pfam" id="PF07714">
    <property type="entry name" value="PK_Tyr_Ser-Thr"/>
    <property type="match status" value="1"/>
</dbReference>
<evidence type="ECO:0000256" key="1">
    <source>
        <dbReference type="ARBA" id="ARBA00001436"/>
    </source>
</evidence>
<protein>
    <recommendedName>
        <fullName evidence="3">guanylate cyclase</fullName>
        <ecNumber evidence="3">4.6.1.2</ecNumber>
    </recommendedName>
</protein>
<dbReference type="OrthoDB" id="1890790at2759"/>
<dbReference type="InterPro" id="IPR028082">
    <property type="entry name" value="Peripla_BP_I"/>
</dbReference>
<dbReference type="Gene3D" id="6.10.250.780">
    <property type="match status" value="1"/>
</dbReference>
<dbReference type="EC" id="4.6.1.2" evidence="3"/>
<evidence type="ECO:0000256" key="5">
    <source>
        <dbReference type="ARBA" id="ARBA00022741"/>
    </source>
</evidence>
<feature type="transmembrane region" description="Helical" evidence="8">
    <location>
        <begin position="130"/>
        <end position="154"/>
    </location>
</feature>
<keyword evidence="4" id="KW-1003">Cell membrane</keyword>
<dbReference type="PANTHER" id="PTHR11920">
    <property type="entry name" value="GUANYLYL CYCLASE"/>
    <property type="match status" value="1"/>
</dbReference>
<comment type="caution">
    <text evidence="10">The sequence shown here is derived from an EMBL/GenBank/DDBJ whole genome shotgun (WGS) entry which is preliminary data.</text>
</comment>
<dbReference type="EMBL" id="AZBU02000011">
    <property type="protein sequence ID" value="TKR61355.1"/>
    <property type="molecule type" value="Genomic_DNA"/>
</dbReference>
<keyword evidence="8" id="KW-0812">Transmembrane</keyword>
<dbReference type="PANTHER" id="PTHR11920:SF495">
    <property type="entry name" value="RECEPTOR-TYPE GUANYLATE CYCLASE GCY-7"/>
    <property type="match status" value="1"/>
</dbReference>
<gene>
    <name evidence="10" type="ORF">L596_028473</name>
</gene>
<dbReference type="InterPro" id="IPR011645">
    <property type="entry name" value="HNOB_dom_associated"/>
</dbReference>
<accession>A0A4V5ZXX2</accession>
<keyword evidence="11" id="KW-1185">Reference proteome</keyword>
<keyword evidence="5" id="KW-0547">Nucleotide-binding</keyword>
<comment type="subcellular location">
    <subcellularLocation>
        <location evidence="2">Cell membrane</location>
    </subcellularLocation>
</comment>
<organism evidence="10 11">
    <name type="scientific">Steinernema carpocapsae</name>
    <name type="common">Entomopathogenic nematode</name>
    <dbReference type="NCBI Taxonomy" id="34508"/>
    <lineage>
        <taxon>Eukaryota</taxon>
        <taxon>Metazoa</taxon>
        <taxon>Ecdysozoa</taxon>
        <taxon>Nematoda</taxon>
        <taxon>Chromadorea</taxon>
        <taxon>Rhabditida</taxon>
        <taxon>Tylenchina</taxon>
        <taxon>Panagrolaimomorpha</taxon>
        <taxon>Strongyloidoidea</taxon>
        <taxon>Steinernematidae</taxon>
        <taxon>Steinernema</taxon>
    </lineage>
</organism>
<dbReference type="STRING" id="34508.A0A4V5ZXX2"/>
<reference evidence="10 11" key="1">
    <citation type="journal article" date="2015" name="Genome Biol.">
        <title>Comparative genomics of Steinernema reveals deeply conserved gene regulatory networks.</title>
        <authorList>
            <person name="Dillman A.R."/>
            <person name="Macchietto M."/>
            <person name="Porter C.F."/>
            <person name="Rogers A."/>
            <person name="Williams B."/>
            <person name="Antoshechkin I."/>
            <person name="Lee M.M."/>
            <person name="Goodwin Z."/>
            <person name="Lu X."/>
            <person name="Lewis E.E."/>
            <person name="Goodrich-Blair H."/>
            <person name="Stock S.P."/>
            <person name="Adams B.J."/>
            <person name="Sternberg P.W."/>
            <person name="Mortazavi A."/>
        </authorList>
    </citation>
    <scope>NUCLEOTIDE SEQUENCE [LARGE SCALE GENOMIC DNA]</scope>
    <source>
        <strain evidence="10 11">ALL</strain>
    </source>
</reference>
<dbReference type="InterPro" id="IPR001245">
    <property type="entry name" value="Ser-Thr/Tyr_kinase_cat_dom"/>
</dbReference>
<keyword evidence="6" id="KW-0456">Lyase</keyword>
<dbReference type="Pfam" id="PF07701">
    <property type="entry name" value="HNOBA"/>
    <property type="match status" value="1"/>
</dbReference>
<evidence type="ECO:0000256" key="4">
    <source>
        <dbReference type="ARBA" id="ARBA00022475"/>
    </source>
</evidence>
<dbReference type="SUPFAM" id="SSF53822">
    <property type="entry name" value="Periplasmic binding protein-like I"/>
    <property type="match status" value="1"/>
</dbReference>
<evidence type="ECO:0000256" key="6">
    <source>
        <dbReference type="ARBA" id="ARBA00023239"/>
    </source>
</evidence>
<evidence type="ECO:0000259" key="9">
    <source>
        <dbReference type="PROSITE" id="PS50011"/>
    </source>
</evidence>
<dbReference type="InterPro" id="IPR000719">
    <property type="entry name" value="Prot_kinase_dom"/>
</dbReference>
<reference evidence="10 11" key="2">
    <citation type="journal article" date="2019" name="G3 (Bethesda)">
        <title>Hybrid Assembly of the Genome of the Entomopathogenic Nematode Steinernema carpocapsae Identifies the X-Chromosome.</title>
        <authorList>
            <person name="Serra L."/>
            <person name="Macchietto M."/>
            <person name="Macias-Munoz A."/>
            <person name="McGill C.J."/>
            <person name="Rodriguez I.M."/>
            <person name="Rodriguez B."/>
            <person name="Murad R."/>
            <person name="Mortazavi A."/>
        </authorList>
    </citation>
    <scope>NUCLEOTIDE SEQUENCE [LARGE SCALE GENOMIC DNA]</scope>
    <source>
        <strain evidence="10 11">ALL</strain>
    </source>
</reference>
<dbReference type="GO" id="GO:0005524">
    <property type="term" value="F:ATP binding"/>
    <property type="evidence" value="ECO:0007669"/>
    <property type="project" value="InterPro"/>
</dbReference>
<keyword evidence="7" id="KW-0141">cGMP biosynthesis</keyword>